<keyword evidence="3 4" id="KW-0808">Transferase</keyword>
<protein>
    <submittedName>
        <fullName evidence="4">Putative S-adenosylmethionine-dependent methyltransferase</fullName>
        <ecNumber evidence="4">2.1.1.-</ecNumber>
    </submittedName>
</protein>
<dbReference type="OrthoDB" id="9797252at2"/>
<dbReference type="PANTHER" id="PTHR44942">
    <property type="entry name" value="METHYLTRANSF_11 DOMAIN-CONTAINING PROTEIN"/>
    <property type="match status" value="1"/>
</dbReference>
<evidence type="ECO:0000313" key="5">
    <source>
        <dbReference type="Proteomes" id="UP000231791"/>
    </source>
</evidence>
<keyword evidence="5" id="KW-1185">Reference proteome</keyword>
<dbReference type="RefSeq" id="WP_030240324.1">
    <property type="nucleotide sequence ID" value="NZ_CP024985.1"/>
</dbReference>
<dbReference type="KEGG" id="slx:SLAV_37635"/>
<evidence type="ECO:0000256" key="3">
    <source>
        <dbReference type="ARBA" id="ARBA00022679"/>
    </source>
</evidence>
<dbReference type="Proteomes" id="UP000231791">
    <property type="component" value="Chromosome"/>
</dbReference>
<gene>
    <name evidence="4" type="ORF">SLAV_37635</name>
</gene>
<reference evidence="4 5" key="1">
    <citation type="submission" date="2017-11" db="EMBL/GenBank/DDBJ databases">
        <title>Complete genome sequence of Streptomyces lavendulae subsp. lavendulae CCM 3239 (formerly 'Streptomyces aureofaciens CCM 3239'), the producer of the angucycline-type antibiotic auricin.</title>
        <authorList>
            <person name="Busche T."/>
            <person name="Novakova R."/>
            <person name="Al'Dilaimi A."/>
            <person name="Homerova D."/>
            <person name="Feckova L."/>
            <person name="Rezuchova B."/>
            <person name="Mingyar E."/>
            <person name="Csolleiova D."/>
            <person name="Bekeova C."/>
            <person name="Winkler A."/>
            <person name="Sevcikova B."/>
            <person name="Kalinowski J."/>
            <person name="Kormanec J."/>
            <person name="Ruckert C."/>
        </authorList>
    </citation>
    <scope>NUCLEOTIDE SEQUENCE [LARGE SCALE GENOMIC DNA]</scope>
    <source>
        <strain evidence="4 5">CCM 3239</strain>
    </source>
</reference>
<dbReference type="PANTHER" id="PTHR44942:SF4">
    <property type="entry name" value="METHYLTRANSFERASE TYPE 11 DOMAIN-CONTAINING PROTEIN"/>
    <property type="match status" value="1"/>
</dbReference>
<evidence type="ECO:0000256" key="1">
    <source>
        <dbReference type="ARBA" id="ARBA00008361"/>
    </source>
</evidence>
<sequence>MTYNIPSHERALAFDRAADAYAAYRPQYPAAVFETVEEFSGRRLAGARVADVGTGTGIAARQLRERGALVVGVEPGAGMAAQFRRELPGIPLVRGDGNRLPLADGSLDLVSYAQSWHWTDPARAVPSALRVLRPGGALALWWNDPDPSVPWVTEQAARIEQWLGPGFYVSNVETPAGLCWKTRTLRWSRRVSVDVHLAKLATHSAFIVLGERRASAFLGAERKHLARHFPDGELDEPYVTSVAVALRPAQGLFLSG</sequence>
<dbReference type="CDD" id="cd02440">
    <property type="entry name" value="AdoMet_MTases"/>
    <property type="match status" value="1"/>
</dbReference>
<organism evidence="4 5">
    <name type="scientific">Streptomyces lavendulae subsp. lavendulae</name>
    <dbReference type="NCBI Taxonomy" id="58340"/>
    <lineage>
        <taxon>Bacteria</taxon>
        <taxon>Bacillati</taxon>
        <taxon>Actinomycetota</taxon>
        <taxon>Actinomycetes</taxon>
        <taxon>Kitasatosporales</taxon>
        <taxon>Streptomycetaceae</taxon>
        <taxon>Streptomyces</taxon>
    </lineage>
</organism>
<accession>A0A2K8PRA9</accession>
<dbReference type="Pfam" id="PF08241">
    <property type="entry name" value="Methyltransf_11"/>
    <property type="match status" value="1"/>
</dbReference>
<evidence type="ECO:0000256" key="2">
    <source>
        <dbReference type="ARBA" id="ARBA00022603"/>
    </source>
</evidence>
<dbReference type="SUPFAM" id="SSF53335">
    <property type="entry name" value="S-adenosyl-L-methionine-dependent methyltransferases"/>
    <property type="match status" value="1"/>
</dbReference>
<keyword evidence="2 4" id="KW-0489">Methyltransferase</keyword>
<dbReference type="EMBL" id="CP024985">
    <property type="protein sequence ID" value="ATZ29292.1"/>
    <property type="molecule type" value="Genomic_DNA"/>
</dbReference>
<dbReference type="InterPro" id="IPR029063">
    <property type="entry name" value="SAM-dependent_MTases_sf"/>
</dbReference>
<dbReference type="GeneID" id="49388476"/>
<evidence type="ECO:0000313" key="4">
    <source>
        <dbReference type="EMBL" id="ATZ29292.1"/>
    </source>
</evidence>
<dbReference type="InterPro" id="IPR051052">
    <property type="entry name" value="Diverse_substrate_MTase"/>
</dbReference>
<dbReference type="AlphaFoldDB" id="A0A2K8PRA9"/>
<proteinExistence type="inferred from homology"/>
<dbReference type="EC" id="2.1.1.-" evidence="4"/>
<dbReference type="GO" id="GO:0032259">
    <property type="term" value="P:methylation"/>
    <property type="evidence" value="ECO:0007669"/>
    <property type="project" value="UniProtKB-KW"/>
</dbReference>
<dbReference type="Gene3D" id="3.40.50.150">
    <property type="entry name" value="Vaccinia Virus protein VP39"/>
    <property type="match status" value="1"/>
</dbReference>
<dbReference type="InterPro" id="IPR013216">
    <property type="entry name" value="Methyltransf_11"/>
</dbReference>
<name>A0A2K8PRA9_STRLA</name>
<comment type="similarity">
    <text evidence="1">Belongs to the methyltransferase superfamily.</text>
</comment>
<dbReference type="GO" id="GO:0008757">
    <property type="term" value="F:S-adenosylmethionine-dependent methyltransferase activity"/>
    <property type="evidence" value="ECO:0007669"/>
    <property type="project" value="InterPro"/>
</dbReference>